<dbReference type="Gene3D" id="1.25.40.10">
    <property type="entry name" value="Tetratricopeptide repeat domain"/>
    <property type="match status" value="1"/>
</dbReference>
<dbReference type="AlphaFoldDB" id="A0A8S3I5U9"/>
<dbReference type="Pfam" id="PF13374">
    <property type="entry name" value="TPR_10"/>
    <property type="match status" value="1"/>
</dbReference>
<evidence type="ECO:0008006" key="3">
    <source>
        <dbReference type="Google" id="ProtNLM"/>
    </source>
</evidence>
<reference evidence="1" key="1">
    <citation type="submission" date="2021-02" db="EMBL/GenBank/DDBJ databases">
        <authorList>
            <person name="Nowell W R."/>
        </authorList>
    </citation>
    <scope>NUCLEOTIDE SEQUENCE</scope>
</reference>
<dbReference type="InterPro" id="IPR011990">
    <property type="entry name" value="TPR-like_helical_dom_sf"/>
</dbReference>
<sequence length="97" mass="10956">MVYAKIGDYHTALSYLEKTFKIPKHSKSCSPNILADTHGNLAPILFLLHQYEEATKHAEQAVNIAIDTFGNDHPKSVMFANLFQQRSEGQRLILSIK</sequence>
<name>A0A8S3I5U9_9BILA</name>
<dbReference type="Proteomes" id="UP000681720">
    <property type="component" value="Unassembled WGS sequence"/>
</dbReference>
<organism evidence="1 2">
    <name type="scientific">Rotaria magnacalcarata</name>
    <dbReference type="NCBI Taxonomy" id="392030"/>
    <lineage>
        <taxon>Eukaryota</taxon>
        <taxon>Metazoa</taxon>
        <taxon>Spiralia</taxon>
        <taxon>Gnathifera</taxon>
        <taxon>Rotifera</taxon>
        <taxon>Eurotatoria</taxon>
        <taxon>Bdelloidea</taxon>
        <taxon>Philodinida</taxon>
        <taxon>Philodinidae</taxon>
        <taxon>Rotaria</taxon>
    </lineage>
</organism>
<protein>
    <recommendedName>
        <fullName evidence="3">Kinesin light chain</fullName>
    </recommendedName>
</protein>
<dbReference type="SUPFAM" id="SSF48452">
    <property type="entry name" value="TPR-like"/>
    <property type="match status" value="1"/>
</dbReference>
<evidence type="ECO:0000313" key="2">
    <source>
        <dbReference type="Proteomes" id="UP000681720"/>
    </source>
</evidence>
<dbReference type="EMBL" id="CAJOBJ010338634">
    <property type="protein sequence ID" value="CAF5192300.1"/>
    <property type="molecule type" value="Genomic_DNA"/>
</dbReference>
<comment type="caution">
    <text evidence="1">The sequence shown here is derived from an EMBL/GenBank/DDBJ whole genome shotgun (WGS) entry which is preliminary data.</text>
</comment>
<accession>A0A8S3I5U9</accession>
<proteinExistence type="predicted"/>
<evidence type="ECO:0000313" key="1">
    <source>
        <dbReference type="EMBL" id="CAF5192300.1"/>
    </source>
</evidence>
<gene>
    <name evidence="1" type="ORF">GIL414_LOCUS73429</name>
</gene>